<sequence>MAPIADCMTEETLNGKKKPRKIKGLRIIAIFVVVENKTSALAIFQGFGNATSPNIIRLYLSKQRLYLMK</sequence>
<comment type="caution">
    <text evidence="1">The sequence shown here is derived from an EMBL/GenBank/DDBJ whole genome shotgun (WGS) entry which is preliminary data.</text>
</comment>
<gene>
    <name evidence="1" type="ORF">HPP92_008442</name>
</gene>
<dbReference type="AlphaFoldDB" id="A0A835R646"/>
<reference evidence="1 2" key="1">
    <citation type="journal article" date="2020" name="Nat. Food">
        <title>A phased Vanilla planifolia genome enables genetic improvement of flavour and production.</title>
        <authorList>
            <person name="Hasing T."/>
            <person name="Tang H."/>
            <person name="Brym M."/>
            <person name="Khazi F."/>
            <person name="Huang T."/>
            <person name="Chambers A.H."/>
        </authorList>
    </citation>
    <scope>NUCLEOTIDE SEQUENCE [LARGE SCALE GENOMIC DNA]</scope>
    <source>
        <tissue evidence="1">Leaf</tissue>
    </source>
</reference>
<evidence type="ECO:0000313" key="1">
    <source>
        <dbReference type="EMBL" id="KAG0484363.1"/>
    </source>
</evidence>
<keyword evidence="2" id="KW-1185">Reference proteome</keyword>
<name>A0A835R646_VANPL</name>
<evidence type="ECO:0000313" key="2">
    <source>
        <dbReference type="Proteomes" id="UP000636800"/>
    </source>
</evidence>
<dbReference type="OrthoDB" id="3881at2759"/>
<dbReference type="EMBL" id="JADCNL010000004">
    <property type="protein sequence ID" value="KAG0484363.1"/>
    <property type="molecule type" value="Genomic_DNA"/>
</dbReference>
<protein>
    <submittedName>
        <fullName evidence="1">Uncharacterized protein</fullName>
    </submittedName>
</protein>
<dbReference type="Proteomes" id="UP000636800">
    <property type="component" value="Unassembled WGS sequence"/>
</dbReference>
<proteinExistence type="predicted"/>
<organism evidence="1 2">
    <name type="scientific">Vanilla planifolia</name>
    <name type="common">Vanilla</name>
    <dbReference type="NCBI Taxonomy" id="51239"/>
    <lineage>
        <taxon>Eukaryota</taxon>
        <taxon>Viridiplantae</taxon>
        <taxon>Streptophyta</taxon>
        <taxon>Embryophyta</taxon>
        <taxon>Tracheophyta</taxon>
        <taxon>Spermatophyta</taxon>
        <taxon>Magnoliopsida</taxon>
        <taxon>Liliopsida</taxon>
        <taxon>Asparagales</taxon>
        <taxon>Orchidaceae</taxon>
        <taxon>Vanilloideae</taxon>
        <taxon>Vanilleae</taxon>
        <taxon>Vanilla</taxon>
    </lineage>
</organism>
<accession>A0A835R646</accession>